<name>A0ABU7LJU4_9NOCA</name>
<proteinExistence type="predicted"/>
<feature type="transmembrane region" description="Helical" evidence="1">
    <location>
        <begin position="63"/>
        <end position="82"/>
    </location>
</feature>
<keyword evidence="1" id="KW-0472">Membrane</keyword>
<keyword evidence="1" id="KW-0812">Transmembrane</keyword>
<feature type="transmembrane region" description="Helical" evidence="1">
    <location>
        <begin position="94"/>
        <end position="113"/>
    </location>
</feature>
<sequence>MSDDTAHPTGSLRRKLPTIRPKMLGIVAVAAMALFLAALAFTLSFDALRALAIEINVHPSRAWMAPVAIDVAQAAATAGYVIFRVSGKYGYARFYCMALAIVTVALSVVGNAYHSWQMAARNIARVAAGEDLGFVPQPPAIAAIIAAIFPLLWLALFHLFTMLLQVVIDERAQHRNATAPRTTVQPASAHDFAAAPSTAPHLTSVDEHAHTVVAAAAPALAPHTCDDNDATQIEVDRDSIDANAPRVAPVYEPSVANTTVVDEHADGATRNGYPQTPDGLHRFLADCNFTKTVKEVVAMLIDDPHLKQTEVAQRLHVDKSTVSRRWRLFVAAAETEGFAVPPLPAIEVSAPVRELQPA</sequence>
<evidence type="ECO:0000313" key="3">
    <source>
        <dbReference type="Proteomes" id="UP001336020"/>
    </source>
</evidence>
<dbReference type="Proteomes" id="UP001336020">
    <property type="component" value="Unassembled WGS sequence"/>
</dbReference>
<protein>
    <submittedName>
        <fullName evidence="2">Winged helix-turn-helix domain-containing protein</fullName>
    </submittedName>
</protein>
<dbReference type="RefSeq" id="WP_330136973.1">
    <property type="nucleotide sequence ID" value="NZ_JAUTXY010000022.1"/>
</dbReference>
<comment type="caution">
    <text evidence="2">The sequence shown here is derived from an EMBL/GenBank/DDBJ whole genome shotgun (WGS) entry which is preliminary data.</text>
</comment>
<accession>A0ABU7LJU4</accession>
<evidence type="ECO:0000256" key="1">
    <source>
        <dbReference type="SAM" id="Phobius"/>
    </source>
</evidence>
<keyword evidence="1" id="KW-1133">Transmembrane helix</keyword>
<feature type="transmembrane region" description="Helical" evidence="1">
    <location>
        <begin position="140"/>
        <end position="168"/>
    </location>
</feature>
<evidence type="ECO:0000313" key="2">
    <source>
        <dbReference type="EMBL" id="MEE2061835.1"/>
    </source>
</evidence>
<organism evidence="2 3">
    <name type="scientific">Rhodococcus artemisiae</name>
    <dbReference type="NCBI Taxonomy" id="714159"/>
    <lineage>
        <taxon>Bacteria</taxon>
        <taxon>Bacillati</taxon>
        <taxon>Actinomycetota</taxon>
        <taxon>Actinomycetes</taxon>
        <taxon>Mycobacteriales</taxon>
        <taxon>Nocardiaceae</taxon>
        <taxon>Rhodococcus</taxon>
    </lineage>
</organism>
<keyword evidence="3" id="KW-1185">Reference proteome</keyword>
<feature type="transmembrane region" description="Helical" evidence="1">
    <location>
        <begin position="23"/>
        <end position="43"/>
    </location>
</feature>
<reference evidence="2 3" key="1">
    <citation type="submission" date="2023-07" db="EMBL/GenBank/DDBJ databases">
        <authorList>
            <person name="Girao M."/>
            <person name="Carvalho M.F."/>
        </authorList>
    </citation>
    <scope>NUCLEOTIDE SEQUENCE [LARGE SCALE GENOMIC DNA]</scope>
    <source>
        <strain evidence="2 3">YIM65754</strain>
    </source>
</reference>
<dbReference type="EMBL" id="JAUTXY010000022">
    <property type="protein sequence ID" value="MEE2061835.1"/>
    <property type="molecule type" value="Genomic_DNA"/>
</dbReference>
<gene>
    <name evidence="2" type="ORF">Q7514_30350</name>
</gene>